<gene>
    <name evidence="2" type="ORF">WY13_02999</name>
</gene>
<reference evidence="2 3" key="1">
    <citation type="journal article" date="2015" name="Biotechnol. Bioeng.">
        <title>Genome sequence and phenotypic characterization of Caulobacter segnis.</title>
        <authorList>
            <person name="Patel S."/>
            <person name="Fletcher B."/>
            <person name="Scott D.C."/>
            <person name="Ely B."/>
        </authorList>
    </citation>
    <scope>NUCLEOTIDE SEQUENCE [LARGE SCALE GENOMIC DNA]</scope>
    <source>
        <strain evidence="2 3">ERI-2</strain>
    </source>
</reference>
<dbReference type="PATRIC" id="fig|1538.10.peg.3019"/>
<sequence>MNFLKNVKIKTKLILFFAIIVVLVSLIGITNITLI</sequence>
<name>A0A168LYG2_9CLOT</name>
<evidence type="ECO:0000313" key="2">
    <source>
        <dbReference type="EMBL" id="OAA83870.1"/>
    </source>
</evidence>
<evidence type="ECO:0000256" key="1">
    <source>
        <dbReference type="SAM" id="Phobius"/>
    </source>
</evidence>
<dbReference type="Proteomes" id="UP000077407">
    <property type="component" value="Unassembled WGS sequence"/>
</dbReference>
<protein>
    <submittedName>
        <fullName evidence="2">Uncharacterized protein</fullName>
    </submittedName>
</protein>
<dbReference type="AlphaFoldDB" id="A0A168LYG2"/>
<keyword evidence="1" id="KW-0472">Membrane</keyword>
<keyword evidence="1" id="KW-1133">Transmembrane helix</keyword>
<accession>A0A168LYG2</accession>
<organism evidence="2 3">
    <name type="scientific">Clostridium ljungdahlii</name>
    <dbReference type="NCBI Taxonomy" id="1538"/>
    <lineage>
        <taxon>Bacteria</taxon>
        <taxon>Bacillati</taxon>
        <taxon>Bacillota</taxon>
        <taxon>Clostridia</taxon>
        <taxon>Eubacteriales</taxon>
        <taxon>Clostridiaceae</taxon>
        <taxon>Clostridium</taxon>
    </lineage>
</organism>
<comment type="caution">
    <text evidence="2">The sequence shown here is derived from an EMBL/GenBank/DDBJ whole genome shotgun (WGS) entry which is preliminary data.</text>
</comment>
<dbReference type="EMBL" id="LITT01000046">
    <property type="protein sequence ID" value="OAA83870.1"/>
    <property type="molecule type" value="Genomic_DNA"/>
</dbReference>
<keyword evidence="1" id="KW-0812">Transmembrane</keyword>
<feature type="transmembrane region" description="Helical" evidence="1">
    <location>
        <begin position="12"/>
        <end position="34"/>
    </location>
</feature>
<evidence type="ECO:0000313" key="3">
    <source>
        <dbReference type="Proteomes" id="UP000077407"/>
    </source>
</evidence>
<proteinExistence type="predicted"/>